<dbReference type="EMBL" id="AE017126">
    <property type="protein sequence ID" value="AAP99691.1"/>
    <property type="molecule type" value="Genomic_DNA"/>
</dbReference>
<gene>
    <name evidence="1" type="ordered locus">Pro_0647</name>
</gene>
<dbReference type="STRING" id="167539.Pro_0647"/>
<evidence type="ECO:0000313" key="1">
    <source>
        <dbReference type="EMBL" id="AAP99691.1"/>
    </source>
</evidence>
<accession>Q7VCU3</accession>
<dbReference type="KEGG" id="pma:Pro_0647"/>
<dbReference type="EnsemblBacteria" id="AAP99691">
    <property type="protein sequence ID" value="AAP99691"/>
    <property type="gene ID" value="Pro_0647"/>
</dbReference>
<keyword evidence="2" id="KW-1185">Reference proteome</keyword>
<organism evidence="1 2">
    <name type="scientific">Prochlorococcus marinus (strain SARG / CCMP1375 / SS120)</name>
    <dbReference type="NCBI Taxonomy" id="167539"/>
    <lineage>
        <taxon>Bacteria</taxon>
        <taxon>Bacillati</taxon>
        <taxon>Cyanobacteriota</taxon>
        <taxon>Cyanophyceae</taxon>
        <taxon>Synechococcales</taxon>
        <taxon>Prochlorococcaceae</taxon>
        <taxon>Prochlorococcus</taxon>
    </lineage>
</organism>
<proteinExistence type="predicted"/>
<dbReference type="Proteomes" id="UP000001420">
    <property type="component" value="Chromosome"/>
</dbReference>
<name>Q7VCU3_PROMA</name>
<evidence type="ECO:0000313" key="2">
    <source>
        <dbReference type="Proteomes" id="UP000001420"/>
    </source>
</evidence>
<protein>
    <submittedName>
        <fullName evidence="1">Uncharacterized protein</fullName>
    </submittedName>
</protein>
<sequence>MLKESGELKGATSLPMEKKYVHLLLYLHMLGHFPLSLKEFAKRERLFLRCLKLKSMLLILSNPED</sequence>
<dbReference type="PATRIC" id="fig|167539.5.peg.670"/>
<reference evidence="1 2" key="1">
    <citation type="journal article" date="2003" name="Proc. Natl. Acad. Sci. U.S.A.">
        <title>Genome sequence of the cyanobacterium Prochlorococcus marinus SS120, a nearly minimal oxyphototrophic genome.</title>
        <authorList>
            <person name="Dufresne A."/>
            <person name="Salanoubat M."/>
            <person name="Partensky F."/>
            <person name="Artiguenave F."/>
            <person name="Axmann I.M."/>
            <person name="Barbe V."/>
            <person name="Duprat S."/>
            <person name="Galperin M.Y."/>
            <person name="Koonin E.V."/>
            <person name="Le Gall F."/>
            <person name="Makarova K.S."/>
            <person name="Ostrowski M."/>
            <person name="Oztas S."/>
            <person name="Robert C."/>
            <person name="Rogozin I.B."/>
            <person name="Scanlan D.J."/>
            <person name="Tandeau de Marsac N."/>
            <person name="Weissenbach J."/>
            <person name="Wincker P."/>
            <person name="Wolf Y.I."/>
            <person name="Hess W.R."/>
        </authorList>
    </citation>
    <scope>NUCLEOTIDE SEQUENCE [LARGE SCALE GENOMIC DNA]</scope>
    <source>
        <strain evidence="2">SARG / CCMP1375 / SS120</strain>
    </source>
</reference>
<dbReference type="HOGENOM" id="CLU_2846320_0_0_3"/>
<dbReference type="AlphaFoldDB" id="Q7VCU3"/>